<protein>
    <recommendedName>
        <fullName evidence="4">Protein kinase domain-containing protein</fullName>
    </recommendedName>
</protein>
<dbReference type="EMBL" id="GL732592">
    <property type="protein sequence ID" value="EFX73233.1"/>
    <property type="molecule type" value="Genomic_DNA"/>
</dbReference>
<dbReference type="GO" id="GO:0007169">
    <property type="term" value="P:cell surface receptor protein tyrosine kinase signaling pathway"/>
    <property type="evidence" value="ECO:0000318"/>
    <property type="project" value="GO_Central"/>
</dbReference>
<dbReference type="PIRSF" id="PIRSF000615">
    <property type="entry name" value="TyrPK_CSF1-R"/>
    <property type="match status" value="1"/>
</dbReference>
<evidence type="ECO:0000256" key="1">
    <source>
        <dbReference type="PIRSR" id="PIRSR000615-2"/>
    </source>
</evidence>
<dbReference type="eggNOG" id="KOG0200">
    <property type="taxonomic scope" value="Eukaryota"/>
</dbReference>
<dbReference type="InterPro" id="IPR000719">
    <property type="entry name" value="Prot_kinase_dom"/>
</dbReference>
<dbReference type="GO" id="GO:0043410">
    <property type="term" value="P:positive regulation of MAPK cascade"/>
    <property type="evidence" value="ECO:0000318"/>
    <property type="project" value="GO_Central"/>
</dbReference>
<dbReference type="Pfam" id="PF07714">
    <property type="entry name" value="PK_Tyr_Ser-Thr"/>
    <property type="match status" value="1"/>
</dbReference>
<dbReference type="GO" id="GO:0004714">
    <property type="term" value="F:transmembrane receptor protein tyrosine kinase activity"/>
    <property type="evidence" value="ECO:0000318"/>
    <property type="project" value="GO_Central"/>
</dbReference>
<evidence type="ECO:0000259" key="4">
    <source>
        <dbReference type="PROSITE" id="PS50011"/>
    </source>
</evidence>
<feature type="domain" description="Protein kinase" evidence="4">
    <location>
        <begin position="1"/>
        <end position="267"/>
    </location>
</feature>
<dbReference type="Gene3D" id="1.10.510.10">
    <property type="entry name" value="Transferase(Phosphotransferase) domain 1"/>
    <property type="match status" value="1"/>
</dbReference>
<dbReference type="Proteomes" id="UP000000305">
    <property type="component" value="Unassembled WGS sequence"/>
</dbReference>
<dbReference type="FunFam" id="1.10.510.10:FF:001927">
    <property type="entry name" value="Receptor protein-tyrosine kinase"/>
    <property type="match status" value="1"/>
</dbReference>
<dbReference type="InParanoid" id="E9H4Z3"/>
<dbReference type="Gene3D" id="3.30.200.20">
    <property type="entry name" value="Phosphorylase Kinase, domain 1"/>
    <property type="match status" value="1"/>
</dbReference>
<keyword evidence="1" id="KW-0547">Nucleotide-binding</keyword>
<evidence type="ECO:0000313" key="5">
    <source>
        <dbReference type="EMBL" id="EFX73233.1"/>
    </source>
</evidence>
<dbReference type="PRINTS" id="PR00109">
    <property type="entry name" value="TYRKINASE"/>
</dbReference>
<feature type="site" description="Important for interaction with phosphotyrosine-binding proteins" evidence="2">
    <location>
        <position position="271"/>
    </location>
</feature>
<dbReference type="PROSITE" id="PS50011">
    <property type="entry name" value="PROTEIN_KINASE_DOM"/>
    <property type="match status" value="1"/>
</dbReference>
<keyword evidence="6" id="KW-1185">Reference proteome</keyword>
<sequence length="300" mass="34535">MTKLTAKSHNALDALIRELKMMIHLWEHLNIVNLMGACTNTNIKEEILVIIEFCKFGDLKSYLIKHRDQFINELNALGNMPPTNETAANDFTEHPSVAMKLVNEISELQTHEPAHVTEMPERDQTYKSRKDLDANFTQIIKTSDLISWSYQIARGMEFLASKKELFPVQWMAIESLTINIFSSQSDVWSYGILLWEIFSLGNVPYPGMENGWVLVREIQNGCRMEKPEYSPNFLGEIMKNCWQKNPNERPTFSQLAGVIEKQIESLVNLNYLNMNRPANEVGQTDETKVRPNSNKSFENC</sequence>
<accession>E9H4Z3</accession>
<feature type="compositionally biased region" description="Polar residues" evidence="3">
    <location>
        <begin position="290"/>
        <end position="300"/>
    </location>
</feature>
<reference evidence="5 6" key="1">
    <citation type="journal article" date="2011" name="Science">
        <title>The ecoresponsive genome of Daphnia pulex.</title>
        <authorList>
            <person name="Colbourne J.K."/>
            <person name="Pfrender M.E."/>
            <person name="Gilbert D."/>
            <person name="Thomas W.K."/>
            <person name="Tucker A."/>
            <person name="Oakley T.H."/>
            <person name="Tokishita S."/>
            <person name="Aerts A."/>
            <person name="Arnold G.J."/>
            <person name="Basu M.K."/>
            <person name="Bauer D.J."/>
            <person name="Caceres C.E."/>
            <person name="Carmel L."/>
            <person name="Casola C."/>
            <person name="Choi J.H."/>
            <person name="Detter J.C."/>
            <person name="Dong Q."/>
            <person name="Dusheyko S."/>
            <person name="Eads B.D."/>
            <person name="Frohlich T."/>
            <person name="Geiler-Samerotte K.A."/>
            <person name="Gerlach D."/>
            <person name="Hatcher P."/>
            <person name="Jogdeo S."/>
            <person name="Krijgsveld J."/>
            <person name="Kriventseva E.V."/>
            <person name="Kultz D."/>
            <person name="Laforsch C."/>
            <person name="Lindquist E."/>
            <person name="Lopez J."/>
            <person name="Manak J.R."/>
            <person name="Muller J."/>
            <person name="Pangilinan J."/>
            <person name="Patwardhan R.P."/>
            <person name="Pitluck S."/>
            <person name="Pritham E.J."/>
            <person name="Rechtsteiner A."/>
            <person name="Rho M."/>
            <person name="Rogozin I.B."/>
            <person name="Sakarya O."/>
            <person name="Salamov A."/>
            <person name="Schaack S."/>
            <person name="Shapiro H."/>
            <person name="Shiga Y."/>
            <person name="Skalitzky C."/>
            <person name="Smith Z."/>
            <person name="Souvorov A."/>
            <person name="Sung W."/>
            <person name="Tang Z."/>
            <person name="Tsuchiya D."/>
            <person name="Tu H."/>
            <person name="Vos H."/>
            <person name="Wang M."/>
            <person name="Wolf Y.I."/>
            <person name="Yamagata H."/>
            <person name="Yamada T."/>
            <person name="Ye Y."/>
            <person name="Shaw J.R."/>
            <person name="Andrews J."/>
            <person name="Crease T.J."/>
            <person name="Tang H."/>
            <person name="Lucas S.M."/>
            <person name="Robertson H.M."/>
            <person name="Bork P."/>
            <person name="Koonin E.V."/>
            <person name="Zdobnov E.M."/>
            <person name="Grigoriev I.V."/>
            <person name="Lynch M."/>
            <person name="Boore J.L."/>
        </authorList>
    </citation>
    <scope>NUCLEOTIDE SEQUENCE [LARGE SCALE GENOMIC DNA]</scope>
</reference>
<dbReference type="OrthoDB" id="6352970at2759"/>
<dbReference type="SUPFAM" id="SSF56112">
    <property type="entry name" value="Protein kinase-like (PK-like)"/>
    <property type="match status" value="1"/>
</dbReference>
<name>E9H4Z3_DAPPU</name>
<organism evidence="5 6">
    <name type="scientific">Daphnia pulex</name>
    <name type="common">Water flea</name>
    <dbReference type="NCBI Taxonomy" id="6669"/>
    <lineage>
        <taxon>Eukaryota</taxon>
        <taxon>Metazoa</taxon>
        <taxon>Ecdysozoa</taxon>
        <taxon>Arthropoda</taxon>
        <taxon>Crustacea</taxon>
        <taxon>Branchiopoda</taxon>
        <taxon>Diplostraca</taxon>
        <taxon>Cladocera</taxon>
        <taxon>Anomopoda</taxon>
        <taxon>Daphniidae</taxon>
        <taxon>Daphnia</taxon>
    </lineage>
</organism>
<gene>
    <name evidence="5" type="ORF">DAPPUDRAFT_110024</name>
</gene>
<dbReference type="PANTHER" id="PTHR24416:SF600">
    <property type="entry name" value="PDGF- AND VEGF-RECEPTOR RELATED, ISOFORM J"/>
    <property type="match status" value="1"/>
</dbReference>
<feature type="binding site" evidence="1">
    <location>
        <begin position="52"/>
        <end position="58"/>
    </location>
    <ligand>
        <name>ATP</name>
        <dbReference type="ChEBI" id="CHEBI:30616"/>
    </ligand>
</feature>
<dbReference type="GO" id="GO:0043235">
    <property type="term" value="C:receptor complex"/>
    <property type="evidence" value="ECO:0000318"/>
    <property type="project" value="GO_Central"/>
</dbReference>
<proteinExistence type="predicted"/>
<dbReference type="InterPro" id="IPR001245">
    <property type="entry name" value="Ser-Thr/Tyr_kinase_cat_dom"/>
</dbReference>
<dbReference type="InterPro" id="IPR050122">
    <property type="entry name" value="RTK"/>
</dbReference>
<dbReference type="InterPro" id="IPR011009">
    <property type="entry name" value="Kinase-like_dom_sf"/>
</dbReference>
<evidence type="ECO:0000256" key="2">
    <source>
        <dbReference type="PIRSR" id="PIRSR000615-4"/>
    </source>
</evidence>
<evidence type="ECO:0000313" key="6">
    <source>
        <dbReference type="Proteomes" id="UP000000305"/>
    </source>
</evidence>
<dbReference type="FunFam" id="3.30.200.20:FF:000619">
    <property type="entry name" value="macrophage colony-stimulating factor 1 receptor isoform X2"/>
    <property type="match status" value="1"/>
</dbReference>
<dbReference type="AlphaFoldDB" id="E9H4Z3"/>
<dbReference type="PhylomeDB" id="E9H4Z3"/>
<dbReference type="OMA" id="FATSEWC"/>
<keyword evidence="1" id="KW-0067">ATP-binding</keyword>
<dbReference type="GO" id="GO:0005886">
    <property type="term" value="C:plasma membrane"/>
    <property type="evidence" value="ECO:0000318"/>
    <property type="project" value="GO_Central"/>
</dbReference>
<dbReference type="KEGG" id="dpx:DAPPUDRAFT_110024"/>
<dbReference type="PANTHER" id="PTHR24416">
    <property type="entry name" value="TYROSINE-PROTEIN KINASE RECEPTOR"/>
    <property type="match status" value="1"/>
</dbReference>
<dbReference type="HOGENOM" id="CLU_000288_7_40_1"/>
<evidence type="ECO:0000256" key="3">
    <source>
        <dbReference type="SAM" id="MobiDB-lite"/>
    </source>
</evidence>
<dbReference type="GO" id="GO:0005524">
    <property type="term" value="F:ATP binding"/>
    <property type="evidence" value="ECO:0007669"/>
    <property type="project" value="UniProtKB-KW"/>
</dbReference>
<feature type="region of interest" description="Disordered" evidence="3">
    <location>
        <begin position="280"/>
        <end position="300"/>
    </location>
</feature>